<evidence type="ECO:0000313" key="2">
    <source>
        <dbReference type="Proteomes" id="UP001054252"/>
    </source>
</evidence>
<proteinExistence type="predicted"/>
<protein>
    <submittedName>
        <fullName evidence="1">Uncharacterized protein</fullName>
    </submittedName>
</protein>
<dbReference type="AlphaFoldDB" id="A0AAV5IZZ5"/>
<comment type="caution">
    <text evidence="1">The sequence shown here is derived from an EMBL/GenBank/DDBJ whole genome shotgun (WGS) entry which is preliminary data.</text>
</comment>
<dbReference type="EMBL" id="BPVZ01000020">
    <property type="protein sequence ID" value="GKV03793.1"/>
    <property type="molecule type" value="Genomic_DNA"/>
</dbReference>
<organism evidence="1 2">
    <name type="scientific">Rubroshorea leprosula</name>
    <dbReference type="NCBI Taxonomy" id="152421"/>
    <lineage>
        <taxon>Eukaryota</taxon>
        <taxon>Viridiplantae</taxon>
        <taxon>Streptophyta</taxon>
        <taxon>Embryophyta</taxon>
        <taxon>Tracheophyta</taxon>
        <taxon>Spermatophyta</taxon>
        <taxon>Magnoliopsida</taxon>
        <taxon>eudicotyledons</taxon>
        <taxon>Gunneridae</taxon>
        <taxon>Pentapetalae</taxon>
        <taxon>rosids</taxon>
        <taxon>malvids</taxon>
        <taxon>Malvales</taxon>
        <taxon>Dipterocarpaceae</taxon>
        <taxon>Rubroshorea</taxon>
    </lineage>
</organism>
<evidence type="ECO:0000313" key="1">
    <source>
        <dbReference type="EMBL" id="GKV03793.1"/>
    </source>
</evidence>
<gene>
    <name evidence="1" type="ORF">SLEP1_g16039</name>
</gene>
<name>A0AAV5IZZ5_9ROSI</name>
<dbReference type="Proteomes" id="UP001054252">
    <property type="component" value="Unassembled WGS sequence"/>
</dbReference>
<sequence>MLNSKNWKKTRFRGNEIYQALQESLRWRSIEKKEAEEEPWPMEAAKEEPWPMEAGEDTAYQRSVAVIWRSQLEELEEHGISKNNGLSLPITSVLNSKNACKDLHALVRHKSTNLAHHTQASVHHPNLPPRFTSLLLACGHFLLRCLPATDRT</sequence>
<keyword evidence="2" id="KW-1185">Reference proteome</keyword>
<reference evidence="1 2" key="1">
    <citation type="journal article" date="2021" name="Commun. Biol.">
        <title>The genome of Shorea leprosula (Dipterocarpaceae) highlights the ecological relevance of drought in aseasonal tropical rainforests.</title>
        <authorList>
            <person name="Ng K.K.S."/>
            <person name="Kobayashi M.J."/>
            <person name="Fawcett J.A."/>
            <person name="Hatakeyama M."/>
            <person name="Paape T."/>
            <person name="Ng C.H."/>
            <person name="Ang C.C."/>
            <person name="Tnah L.H."/>
            <person name="Lee C.T."/>
            <person name="Nishiyama T."/>
            <person name="Sese J."/>
            <person name="O'Brien M.J."/>
            <person name="Copetti D."/>
            <person name="Mohd Noor M.I."/>
            <person name="Ong R.C."/>
            <person name="Putra M."/>
            <person name="Sireger I.Z."/>
            <person name="Indrioko S."/>
            <person name="Kosugi Y."/>
            <person name="Izuno A."/>
            <person name="Isagi Y."/>
            <person name="Lee S.L."/>
            <person name="Shimizu K.K."/>
        </authorList>
    </citation>
    <scope>NUCLEOTIDE SEQUENCE [LARGE SCALE GENOMIC DNA]</scope>
    <source>
        <strain evidence="1">214</strain>
    </source>
</reference>
<accession>A0AAV5IZZ5</accession>